<dbReference type="GO" id="GO:0016787">
    <property type="term" value="F:hydrolase activity"/>
    <property type="evidence" value="ECO:0007669"/>
    <property type="project" value="UniProtKB-KW"/>
</dbReference>
<dbReference type="Gene3D" id="3.30.1220.10">
    <property type="entry name" value="CobW-like, C-terminal domain"/>
    <property type="match status" value="1"/>
</dbReference>
<comment type="catalytic activity">
    <reaction evidence="5">
        <text>GTP + H2O = GDP + phosphate + H(+)</text>
        <dbReference type="Rhea" id="RHEA:19669"/>
        <dbReference type="ChEBI" id="CHEBI:15377"/>
        <dbReference type="ChEBI" id="CHEBI:15378"/>
        <dbReference type="ChEBI" id="CHEBI:37565"/>
        <dbReference type="ChEBI" id="CHEBI:43474"/>
        <dbReference type="ChEBI" id="CHEBI:58189"/>
    </reaction>
    <physiologicalReaction direction="left-to-right" evidence="5">
        <dbReference type="Rhea" id="RHEA:19670"/>
    </physiologicalReaction>
</comment>
<sequence>MQLHASSRAVLRQVQRNYVAAPVACGPRCQGARCSIPQLAATTAPRLHSARFSERLAIGQYRNVSARAAAPEVAEAKPVDDRLPVTVITGFLGSGKTTLLNHILSSREHGKRIAIIENEFGEIDIDSSLVVNQVALEGGSGADTVTTLANGCLCCTVRGDLIKALNNLYNRRKDIDHIIIETTGLANPAPIITSFYADPDLPTRVRLDGVVTVVDALNIGRHLDTKDADPEKVSEAVEQVAYADRLLINKTDLVTPKQLAELEERLRAVNALAPFKTCQKSKVDVDYVIGVGGYDLANVEKDLNLTLAGHDHHHDHDHDHDHDCSGSNCSHESHKHDHAHSHDHDHTGPDCTHESHKHDHAHDHAHDHDHTGPDCTHESHKHDHAHAHDHHHHEEVKKAVHDDRVSSVSFQFDGEMDLDKVNYSLGFLLETRAEDLYRMKGILAIAGSEYRFVYQGVHQVFEGVPDRKWAPGEPRTCKMVFIGKYLLPEDFREAFESCLVKKGAEAEGKQPVGAV</sequence>
<evidence type="ECO:0000256" key="2">
    <source>
        <dbReference type="ARBA" id="ARBA00022801"/>
    </source>
</evidence>
<comment type="caution">
    <text evidence="8">The sequence shown here is derived from an EMBL/GenBank/DDBJ whole genome shotgun (WGS) entry which is preliminary data.</text>
</comment>
<evidence type="ECO:0000256" key="6">
    <source>
        <dbReference type="SAM" id="MobiDB-lite"/>
    </source>
</evidence>
<reference evidence="8" key="1">
    <citation type="journal article" date="2020" name="bioRxiv">
        <title>Comparative genomics of Chlamydomonas.</title>
        <authorList>
            <person name="Craig R.J."/>
            <person name="Hasan A.R."/>
            <person name="Ness R.W."/>
            <person name="Keightley P.D."/>
        </authorList>
    </citation>
    <scope>NUCLEOTIDE SEQUENCE</scope>
    <source>
        <strain evidence="8">SAG 7.73</strain>
    </source>
</reference>
<dbReference type="InterPro" id="IPR027417">
    <property type="entry name" value="P-loop_NTPase"/>
</dbReference>
<dbReference type="SUPFAM" id="SSF90002">
    <property type="entry name" value="Hypothetical protein YjiA, C-terminal domain"/>
    <property type="match status" value="1"/>
</dbReference>
<comment type="similarity">
    <text evidence="4">Belongs to the SIMIBI class G3E GTPase family. ZNG1 subfamily.</text>
</comment>
<dbReference type="InterPro" id="IPR051316">
    <property type="entry name" value="Zinc-reg_GTPase_activator"/>
</dbReference>
<dbReference type="Pfam" id="PF07683">
    <property type="entry name" value="CobW_C"/>
    <property type="match status" value="1"/>
</dbReference>
<dbReference type="Gene3D" id="3.40.50.300">
    <property type="entry name" value="P-loop containing nucleotide triphosphate hydrolases"/>
    <property type="match status" value="1"/>
</dbReference>
<evidence type="ECO:0000313" key="8">
    <source>
        <dbReference type="EMBL" id="KAG2441512.1"/>
    </source>
</evidence>
<keyword evidence="9" id="KW-1185">Reference proteome</keyword>
<protein>
    <recommendedName>
        <fullName evidence="7">CobW C-terminal domain-containing protein</fullName>
    </recommendedName>
</protein>
<dbReference type="OrthoDB" id="258627at2759"/>
<feature type="compositionally biased region" description="Basic and acidic residues" evidence="6">
    <location>
        <begin position="311"/>
        <end position="324"/>
    </location>
</feature>
<dbReference type="InterPro" id="IPR011629">
    <property type="entry name" value="CobW-like_C"/>
</dbReference>
<gene>
    <name evidence="8" type="ORF">HXX76_003134</name>
</gene>
<evidence type="ECO:0000256" key="4">
    <source>
        <dbReference type="ARBA" id="ARBA00034320"/>
    </source>
</evidence>
<organism evidence="8 9">
    <name type="scientific">Chlamydomonas incerta</name>
    <dbReference type="NCBI Taxonomy" id="51695"/>
    <lineage>
        <taxon>Eukaryota</taxon>
        <taxon>Viridiplantae</taxon>
        <taxon>Chlorophyta</taxon>
        <taxon>core chlorophytes</taxon>
        <taxon>Chlorophyceae</taxon>
        <taxon>CS clade</taxon>
        <taxon>Chlamydomonadales</taxon>
        <taxon>Chlamydomonadaceae</taxon>
        <taxon>Chlamydomonas</taxon>
    </lineage>
</organism>
<keyword evidence="3" id="KW-0143">Chaperone</keyword>
<feature type="compositionally biased region" description="Basic and acidic residues" evidence="6">
    <location>
        <begin position="331"/>
        <end position="381"/>
    </location>
</feature>
<dbReference type="Proteomes" id="UP000650467">
    <property type="component" value="Unassembled WGS sequence"/>
</dbReference>
<feature type="compositionally biased region" description="Basic and acidic residues" evidence="6">
    <location>
        <begin position="392"/>
        <end position="401"/>
    </location>
</feature>
<dbReference type="CDD" id="cd03112">
    <property type="entry name" value="CobW-like"/>
    <property type="match status" value="1"/>
</dbReference>
<feature type="region of interest" description="Disordered" evidence="6">
    <location>
        <begin position="311"/>
        <end position="401"/>
    </location>
</feature>
<keyword evidence="1" id="KW-0547">Nucleotide-binding</keyword>
<dbReference type="SMART" id="SM00833">
    <property type="entry name" value="CobW_C"/>
    <property type="match status" value="1"/>
</dbReference>
<evidence type="ECO:0000313" key="9">
    <source>
        <dbReference type="Proteomes" id="UP000650467"/>
    </source>
</evidence>
<name>A0A835TD67_CHLIN</name>
<proteinExistence type="inferred from homology"/>
<dbReference type="InterPro" id="IPR003495">
    <property type="entry name" value="CobW/HypB/UreG_nucleotide-bd"/>
</dbReference>
<dbReference type="EMBL" id="JAEHOC010000005">
    <property type="protein sequence ID" value="KAG2441512.1"/>
    <property type="molecule type" value="Genomic_DNA"/>
</dbReference>
<keyword evidence="2" id="KW-0378">Hydrolase</keyword>
<accession>A0A835TD67</accession>
<dbReference type="Pfam" id="PF02492">
    <property type="entry name" value="cobW"/>
    <property type="match status" value="1"/>
</dbReference>
<dbReference type="AlphaFoldDB" id="A0A835TD67"/>
<feature type="domain" description="CobW C-terminal" evidence="7">
    <location>
        <begin position="405"/>
        <end position="499"/>
    </location>
</feature>
<evidence type="ECO:0000259" key="7">
    <source>
        <dbReference type="SMART" id="SM00833"/>
    </source>
</evidence>
<evidence type="ECO:0000256" key="3">
    <source>
        <dbReference type="ARBA" id="ARBA00023186"/>
    </source>
</evidence>
<evidence type="ECO:0000256" key="1">
    <source>
        <dbReference type="ARBA" id="ARBA00022741"/>
    </source>
</evidence>
<dbReference type="GO" id="GO:0000166">
    <property type="term" value="F:nucleotide binding"/>
    <property type="evidence" value="ECO:0007669"/>
    <property type="project" value="UniProtKB-KW"/>
</dbReference>
<dbReference type="SUPFAM" id="SSF52540">
    <property type="entry name" value="P-loop containing nucleoside triphosphate hydrolases"/>
    <property type="match status" value="1"/>
</dbReference>
<feature type="compositionally biased region" description="Basic residues" evidence="6">
    <location>
        <begin position="382"/>
        <end position="391"/>
    </location>
</feature>
<evidence type="ECO:0000256" key="5">
    <source>
        <dbReference type="ARBA" id="ARBA00049117"/>
    </source>
</evidence>
<dbReference type="InterPro" id="IPR036627">
    <property type="entry name" value="CobW-likC_sf"/>
</dbReference>
<dbReference type="PANTHER" id="PTHR13748">
    <property type="entry name" value="COBW-RELATED"/>
    <property type="match status" value="1"/>
</dbReference>
<dbReference type="PANTHER" id="PTHR13748:SF62">
    <property type="entry name" value="COBW DOMAIN-CONTAINING PROTEIN"/>
    <property type="match status" value="1"/>
</dbReference>
<dbReference type="GO" id="GO:0005737">
    <property type="term" value="C:cytoplasm"/>
    <property type="evidence" value="ECO:0007669"/>
    <property type="project" value="TreeGrafter"/>
</dbReference>